<evidence type="ECO:0000313" key="4">
    <source>
        <dbReference type="Proteomes" id="UP000617734"/>
    </source>
</evidence>
<protein>
    <recommendedName>
        <fullName evidence="2">Outer membrane channel protein CpnT-like N-terminal domain-containing protein</fullName>
    </recommendedName>
</protein>
<feature type="compositionally biased region" description="Low complexity" evidence="1">
    <location>
        <begin position="699"/>
        <end position="717"/>
    </location>
</feature>
<dbReference type="AlphaFoldDB" id="A0A919GGH2"/>
<feature type="compositionally biased region" description="Gly residues" evidence="1">
    <location>
        <begin position="412"/>
        <end position="424"/>
    </location>
</feature>
<feature type="compositionally biased region" description="Basic and acidic residues" evidence="1">
    <location>
        <begin position="551"/>
        <end position="575"/>
    </location>
</feature>
<feature type="compositionally biased region" description="Gly residues" evidence="1">
    <location>
        <begin position="579"/>
        <end position="594"/>
    </location>
</feature>
<feature type="compositionally biased region" description="Gly residues" evidence="1">
    <location>
        <begin position="468"/>
        <end position="491"/>
    </location>
</feature>
<feature type="compositionally biased region" description="Low complexity" evidence="1">
    <location>
        <begin position="376"/>
        <end position="387"/>
    </location>
</feature>
<keyword evidence="4" id="KW-1185">Reference proteome</keyword>
<feature type="compositionally biased region" description="Low complexity" evidence="1">
    <location>
        <begin position="598"/>
        <end position="608"/>
    </location>
</feature>
<proteinExistence type="predicted"/>
<feature type="compositionally biased region" description="Low complexity" evidence="1">
    <location>
        <begin position="641"/>
        <end position="678"/>
    </location>
</feature>
<accession>A0A919GGH2</accession>
<dbReference type="EMBL" id="BNBO01000067">
    <property type="protein sequence ID" value="GHH83628.1"/>
    <property type="molecule type" value="Genomic_DNA"/>
</dbReference>
<evidence type="ECO:0000259" key="2">
    <source>
        <dbReference type="Pfam" id="PF25547"/>
    </source>
</evidence>
<dbReference type="GeneID" id="95357378"/>
<evidence type="ECO:0000256" key="1">
    <source>
        <dbReference type="SAM" id="MobiDB-lite"/>
    </source>
</evidence>
<name>A0A919GGH2_9ACTN</name>
<sequence>MIELPSDLAEVLKVVQSNEHGSSIVFPNANEELLAELAAAWEAWNTAAEPAVRTIVASANRAMANMSGTAADSFEAYLRKYAGTDQSHAVTTLDAGVAMAQSLRGAEQAVTQTKGEMVRELRYAKEYMDQNPAGKHDDIAQSEGIKTAADTYNRYVGQVGTSVDSMLRESAGHIERMTGAGQVATLGGHGGGATAPTRGTPAGAMFDPSTLQRPDGVDLASYPGAVPPGGSAAEFSPLSAMDGAPGGMPGTLPDGMGGVGGSGGSTYRPQLASFKPFEPPAPGGLGSASSGGIGMGGADLPVYRPNPASLSLAGLSGAQSGFDPAGGIGGALSPWSGSGRGAGGTGPSLSGGALGGAFGGASPFGGLGLPGGLGSGAARPSSSGSRFTPGSTTAASAGRGVTGTTARSLAGGMPGAGGSGRGSAGGGAGGFGGGRGVGSGSVAGARAGSARSGLGVAGSGEGSTRSGLGAGTGSGRGGAGGAAGAGTGTGRTGASAAGAGGAHAGGHPGGGAGRKGKGEGDRFVRPSRFGEYGPEDEEGTVTDSGVQGQAVRHEQGDRRMEQMRRRWLDAARSDDQGGAPQGTGAQGSGAQGPGRPGPDGAAGTDPAGSEQALLTQLASAVLGTGAPSTDAPDTGTVATDPAGAHLASAAPAAAATPGAPGTSAAAQGPADAAATGDDAYLDRARAVAARRGRPDEDAPAPAQAAGAPACATSAAEAGRPAPLREEGGFQVPSPFLRAALSRLATTGALEGTDGARPAPAAGR</sequence>
<feature type="region of interest" description="Disordered" evidence="1">
    <location>
        <begin position="188"/>
        <end position="216"/>
    </location>
</feature>
<feature type="compositionally biased region" description="Gly residues" evidence="1">
    <location>
        <begin position="498"/>
        <end position="513"/>
    </location>
</feature>
<organism evidence="3 4">
    <name type="scientific">Kitasatospora indigofera</name>
    <dbReference type="NCBI Taxonomy" id="67307"/>
    <lineage>
        <taxon>Bacteria</taxon>
        <taxon>Bacillati</taxon>
        <taxon>Actinomycetota</taxon>
        <taxon>Actinomycetes</taxon>
        <taxon>Kitasatosporales</taxon>
        <taxon>Streptomycetaceae</taxon>
        <taxon>Kitasatospora</taxon>
    </lineage>
</organism>
<feature type="region of interest" description="Disordered" evidence="1">
    <location>
        <begin position="372"/>
        <end position="424"/>
    </location>
</feature>
<feature type="region of interest" description="Disordered" evidence="1">
    <location>
        <begin position="442"/>
        <end position="730"/>
    </location>
</feature>
<gene>
    <name evidence="3" type="ORF">GCM10018781_71230</name>
</gene>
<evidence type="ECO:0000313" key="3">
    <source>
        <dbReference type="EMBL" id="GHH83628.1"/>
    </source>
</evidence>
<reference evidence="3" key="2">
    <citation type="submission" date="2020-09" db="EMBL/GenBank/DDBJ databases">
        <authorList>
            <person name="Sun Q."/>
            <person name="Ohkuma M."/>
        </authorList>
    </citation>
    <scope>NUCLEOTIDE SEQUENCE</scope>
    <source>
        <strain evidence="3">JCM 4646</strain>
    </source>
</reference>
<dbReference type="RefSeq" id="WP_190215050.1">
    <property type="nucleotide sequence ID" value="NZ_BNBO01000067.1"/>
</dbReference>
<feature type="compositionally biased region" description="Low complexity" evidence="1">
    <location>
        <begin position="194"/>
        <end position="204"/>
    </location>
</feature>
<dbReference type="InterPro" id="IPR057746">
    <property type="entry name" value="CpnT-like_N"/>
</dbReference>
<comment type="caution">
    <text evidence="3">The sequence shown here is derived from an EMBL/GenBank/DDBJ whole genome shotgun (WGS) entry which is preliminary data.</text>
</comment>
<dbReference type="Proteomes" id="UP000617734">
    <property type="component" value="Unassembled WGS sequence"/>
</dbReference>
<dbReference type="Pfam" id="PF25547">
    <property type="entry name" value="WXG100_2"/>
    <property type="match status" value="1"/>
</dbReference>
<feature type="compositionally biased region" description="Low complexity" evidence="1">
    <location>
        <begin position="442"/>
        <end position="454"/>
    </location>
</feature>
<reference evidence="3" key="1">
    <citation type="journal article" date="2014" name="Int. J. Syst. Evol. Microbiol.">
        <title>Complete genome sequence of Corynebacterium casei LMG S-19264T (=DSM 44701T), isolated from a smear-ripened cheese.</title>
        <authorList>
            <consortium name="US DOE Joint Genome Institute (JGI-PGF)"/>
            <person name="Walter F."/>
            <person name="Albersmeier A."/>
            <person name="Kalinowski J."/>
            <person name="Ruckert C."/>
        </authorList>
    </citation>
    <scope>NUCLEOTIDE SEQUENCE</scope>
    <source>
        <strain evidence="3">JCM 4646</strain>
    </source>
</reference>
<feature type="domain" description="Outer membrane channel protein CpnT-like N-terminal" evidence="2">
    <location>
        <begin position="12"/>
        <end position="121"/>
    </location>
</feature>